<reference evidence="1" key="2">
    <citation type="submission" date="2015-12" db="EMBL/GenBank/DDBJ databases">
        <authorList>
            <person name="Shamseldin A."/>
            <person name="Moawad H."/>
            <person name="Abd El-Rahim W.M."/>
            <person name="Sadowsky M.J."/>
        </authorList>
    </citation>
    <scope>NUCLEOTIDE SEQUENCE</scope>
</reference>
<reference evidence="1" key="1">
    <citation type="journal article" date="2015" name="ISME J.">
        <title>A new class of marine Euryarchaeota group II from the Mediterranean deep chlorophyll maximum.</title>
        <authorList>
            <person name="Martin-Cuadrado A.B."/>
            <person name="Garcia-Heredia I."/>
            <person name="Molto A.G."/>
            <person name="Lopez-Ubeda R."/>
            <person name="Kimes N."/>
            <person name="Lopez-Garcia P."/>
            <person name="Moreira D."/>
            <person name="Rodriguez-Valera F."/>
        </authorList>
    </citation>
    <scope>NUCLEOTIDE SEQUENCE</scope>
</reference>
<evidence type="ECO:0000313" key="1">
    <source>
        <dbReference type="EMBL" id="ANV79597.1"/>
    </source>
</evidence>
<organism evidence="1">
    <name type="scientific">uncultured Poseidoniia archaeon</name>
    <dbReference type="NCBI Taxonomy" id="1697135"/>
    <lineage>
        <taxon>Archaea</taxon>
        <taxon>Methanobacteriati</taxon>
        <taxon>Thermoplasmatota</taxon>
        <taxon>Candidatus Poseidoniia</taxon>
        <taxon>environmental samples</taxon>
    </lineage>
</organism>
<sequence>MQSICGMTEIIDPIMTRTSNRPLSTGKIEDINALLFGILMAY</sequence>
<protein>
    <submittedName>
        <fullName evidence="1">Uncharacterized protein</fullName>
    </submittedName>
</protein>
<proteinExistence type="predicted"/>
<accession>A0A1B1TBD8</accession>
<dbReference type="EMBL" id="KP211842">
    <property type="protein sequence ID" value="ANV79597.1"/>
    <property type="molecule type" value="Genomic_DNA"/>
</dbReference>
<name>A0A1B1TBD8_9ARCH</name>
<dbReference type="AlphaFoldDB" id="A0A1B1TBD8"/>